<dbReference type="Pfam" id="PF00651">
    <property type="entry name" value="BTB"/>
    <property type="match status" value="1"/>
</dbReference>
<dbReference type="Proteomes" id="UP000225706">
    <property type="component" value="Unassembled WGS sequence"/>
</dbReference>
<dbReference type="CDD" id="cd18186">
    <property type="entry name" value="BTB_POZ_ZBTB_KLHL-like"/>
    <property type="match status" value="1"/>
</dbReference>
<dbReference type="OrthoDB" id="6052799at2759"/>
<dbReference type="InterPro" id="IPR011705">
    <property type="entry name" value="BACK"/>
</dbReference>
<evidence type="ECO:0000313" key="5">
    <source>
        <dbReference type="Proteomes" id="UP000225706"/>
    </source>
</evidence>
<dbReference type="SMART" id="SM00875">
    <property type="entry name" value="BACK"/>
    <property type="match status" value="1"/>
</dbReference>
<dbReference type="AlphaFoldDB" id="A0A2B4RY70"/>
<dbReference type="Gene3D" id="2.120.10.80">
    <property type="entry name" value="Kelch-type beta propeller"/>
    <property type="match status" value="1"/>
</dbReference>
<feature type="domain" description="BTB" evidence="3">
    <location>
        <begin position="13"/>
        <end position="81"/>
    </location>
</feature>
<evidence type="ECO:0000259" key="3">
    <source>
        <dbReference type="PROSITE" id="PS50097"/>
    </source>
</evidence>
<evidence type="ECO:0000256" key="2">
    <source>
        <dbReference type="ARBA" id="ARBA00022737"/>
    </source>
</evidence>
<sequence length="570" mass="65538">MNLSDQAESESPKTVSVIVQDGKEFKTHRHVLSEASHFFEKLLTSNMKENNEGVIRLEYFTESLMKDVLEFIHTGNVCISTGGNAAELIAAADYLCLSKLKSFAGKFIEQTMSSSNCVSTYFMAEKFYHSELLDSARKFILSNFARVAQTKNFPRLPSHEVEQLVSSDDVVINSEEDVFKAIIKWTIHKKSERSKEFCNLFRHVRLTLLSRDFLLNDVVTNEIVTGSEECLGSATHALAWMDRAAYGDLSRSFPPRKALEKCVIAICRKHEPLENPLFYLPKKGDIFRLQGMAKTDCVPEHVFSCRGKLFFISKEIDKSQYYDPDFNCWHAAPWTKTDSEINWLHWRVMGRPVRRKVVVVQNEICFIEEDLDEVSSCLWKFNLDTNSTSCTKDWLETTRICAVTVGKYIYVIGGARDINIIAQCSKFDAAENKWEKLANLNMARFDALGVGTQEKIYVAGGWLDFDECTNTCEVYYEFTDEWHSMGRLTVFRPFGNMVLIDNSLYALGGALHEFFGNVWSIEGYDHEKDEWIEKERTLFVENITQYKASSFTYLKNGSIKLKRYKVLFQQ</sequence>
<dbReference type="PIRSF" id="PIRSF037037">
    <property type="entry name" value="Kelch-like_protein_gigaxonin"/>
    <property type="match status" value="1"/>
</dbReference>
<accession>A0A2B4RY70</accession>
<dbReference type="PANTHER" id="PTHR24412">
    <property type="entry name" value="KELCH PROTEIN"/>
    <property type="match status" value="1"/>
</dbReference>
<keyword evidence="2" id="KW-0677">Repeat</keyword>
<evidence type="ECO:0000256" key="1">
    <source>
        <dbReference type="ARBA" id="ARBA00022441"/>
    </source>
</evidence>
<dbReference type="SUPFAM" id="SSF117281">
    <property type="entry name" value="Kelch motif"/>
    <property type="match status" value="1"/>
</dbReference>
<dbReference type="SMART" id="SM00612">
    <property type="entry name" value="Kelch"/>
    <property type="match status" value="2"/>
</dbReference>
<dbReference type="InterPro" id="IPR011333">
    <property type="entry name" value="SKP1/BTB/POZ_sf"/>
</dbReference>
<proteinExistence type="predicted"/>
<dbReference type="Pfam" id="PF01344">
    <property type="entry name" value="Kelch_1"/>
    <property type="match status" value="1"/>
</dbReference>
<dbReference type="PANTHER" id="PTHR24412:SF497">
    <property type="entry name" value="KELCH-LIKE PROTEIN 18"/>
    <property type="match status" value="1"/>
</dbReference>
<keyword evidence="5" id="KW-1185">Reference proteome</keyword>
<organism evidence="4 5">
    <name type="scientific">Stylophora pistillata</name>
    <name type="common">Smooth cauliflower coral</name>
    <dbReference type="NCBI Taxonomy" id="50429"/>
    <lineage>
        <taxon>Eukaryota</taxon>
        <taxon>Metazoa</taxon>
        <taxon>Cnidaria</taxon>
        <taxon>Anthozoa</taxon>
        <taxon>Hexacorallia</taxon>
        <taxon>Scleractinia</taxon>
        <taxon>Astrocoeniina</taxon>
        <taxon>Pocilloporidae</taxon>
        <taxon>Stylophora</taxon>
    </lineage>
</organism>
<dbReference type="Gene3D" id="3.30.710.10">
    <property type="entry name" value="Potassium Channel Kv1.1, Chain A"/>
    <property type="match status" value="1"/>
</dbReference>
<dbReference type="InterPro" id="IPR015915">
    <property type="entry name" value="Kelch-typ_b-propeller"/>
</dbReference>
<dbReference type="EMBL" id="LSMT01000235">
    <property type="protein sequence ID" value="PFX22571.1"/>
    <property type="molecule type" value="Genomic_DNA"/>
</dbReference>
<dbReference type="InterPro" id="IPR006652">
    <property type="entry name" value="Kelch_1"/>
</dbReference>
<dbReference type="FunFam" id="1.25.40.420:FF:000001">
    <property type="entry name" value="Kelch-like family member 12"/>
    <property type="match status" value="1"/>
</dbReference>
<protein>
    <submittedName>
        <fullName evidence="4">Kelch-like protein 17</fullName>
    </submittedName>
</protein>
<dbReference type="PROSITE" id="PS50097">
    <property type="entry name" value="BTB"/>
    <property type="match status" value="1"/>
</dbReference>
<dbReference type="InterPro" id="IPR017096">
    <property type="entry name" value="BTB-kelch_protein"/>
</dbReference>
<dbReference type="SUPFAM" id="SSF54695">
    <property type="entry name" value="POZ domain"/>
    <property type="match status" value="1"/>
</dbReference>
<reference evidence="5" key="1">
    <citation type="journal article" date="2017" name="bioRxiv">
        <title>Comparative analysis of the genomes of Stylophora pistillata and Acropora digitifera provides evidence for extensive differences between species of corals.</title>
        <authorList>
            <person name="Voolstra C.R."/>
            <person name="Li Y."/>
            <person name="Liew Y.J."/>
            <person name="Baumgarten S."/>
            <person name="Zoccola D."/>
            <person name="Flot J.-F."/>
            <person name="Tambutte S."/>
            <person name="Allemand D."/>
            <person name="Aranda M."/>
        </authorList>
    </citation>
    <scope>NUCLEOTIDE SEQUENCE [LARGE SCALE GENOMIC DNA]</scope>
</reference>
<name>A0A2B4RY70_STYPI</name>
<keyword evidence="1" id="KW-0880">Kelch repeat</keyword>
<comment type="caution">
    <text evidence="4">The sequence shown here is derived from an EMBL/GenBank/DDBJ whole genome shotgun (WGS) entry which is preliminary data.</text>
</comment>
<dbReference type="Gene3D" id="1.25.40.420">
    <property type="match status" value="1"/>
</dbReference>
<dbReference type="SMART" id="SM00225">
    <property type="entry name" value="BTB"/>
    <property type="match status" value="1"/>
</dbReference>
<evidence type="ECO:0000313" key="4">
    <source>
        <dbReference type="EMBL" id="PFX22571.1"/>
    </source>
</evidence>
<gene>
    <name evidence="4" type="primary">Klhl17</name>
    <name evidence="4" type="ORF">AWC38_SpisGene12916</name>
</gene>
<dbReference type="InterPro" id="IPR000210">
    <property type="entry name" value="BTB/POZ_dom"/>
</dbReference>
<dbReference type="Pfam" id="PF07707">
    <property type="entry name" value="BACK"/>
    <property type="match status" value="1"/>
</dbReference>